<organism evidence="2">
    <name type="scientific">Cladocopium goreaui</name>
    <dbReference type="NCBI Taxonomy" id="2562237"/>
    <lineage>
        <taxon>Eukaryota</taxon>
        <taxon>Sar</taxon>
        <taxon>Alveolata</taxon>
        <taxon>Dinophyceae</taxon>
        <taxon>Suessiales</taxon>
        <taxon>Symbiodiniaceae</taxon>
        <taxon>Cladocopium</taxon>
    </lineage>
</organism>
<protein>
    <recommendedName>
        <fullName evidence="5">Exostosin GT47 domain-containing protein</fullName>
    </recommendedName>
</protein>
<evidence type="ECO:0000313" key="3">
    <source>
        <dbReference type="EMBL" id="CAL4778541.1"/>
    </source>
</evidence>
<accession>A0A9P1CG26</accession>
<reference evidence="2" key="1">
    <citation type="submission" date="2022-10" db="EMBL/GenBank/DDBJ databases">
        <authorList>
            <person name="Chen Y."/>
            <person name="Dougan E. K."/>
            <person name="Chan C."/>
            <person name="Rhodes N."/>
            <person name="Thang M."/>
        </authorList>
    </citation>
    <scope>NUCLEOTIDE SEQUENCE</scope>
</reference>
<dbReference type="EMBL" id="CAMXCT010001562">
    <property type="protein sequence ID" value="CAI3991229.1"/>
    <property type="molecule type" value="Genomic_DNA"/>
</dbReference>
<dbReference type="Proteomes" id="UP001152797">
    <property type="component" value="Unassembled WGS sequence"/>
</dbReference>
<name>A0A9P1CG26_9DINO</name>
<dbReference type="AlphaFoldDB" id="A0A9P1CG26"/>
<keyword evidence="4" id="KW-1185">Reference proteome</keyword>
<dbReference type="EMBL" id="CAMXCT030001562">
    <property type="protein sequence ID" value="CAL4778541.1"/>
    <property type="molecule type" value="Genomic_DNA"/>
</dbReference>
<dbReference type="OrthoDB" id="1924787at2759"/>
<gene>
    <name evidence="2" type="ORF">C1SCF055_LOCUS18154</name>
</gene>
<evidence type="ECO:0000313" key="2">
    <source>
        <dbReference type="EMBL" id="CAI3991229.1"/>
    </source>
</evidence>
<sequence length="498" mass="57451">MKIWGFWWRTESPSPAPNPWRMWCRCSCCSLGICGLFLLSFILLTHWGFMKRQGLEDLDDLMNLKDSFWSETTAPLTPDAALPIMPTAFVAEATTSTATSETTTTTTTTTRTTESASVIDPNFLSSVDTVEKALACMRLTNPQLEATYPDDAEEHFQEIYDNISSFVSMDFPAHHWAGYTGPWIENYWIKNFTSKWFQRAEGTRLRDVFGPFIPIFVPWVDLAVRERAYPAGMIDMLKQKMRKTVLYVTVSQHDLGVFGGAKMSTFPQSDMPNLFVFSAGGFGHIPVPLLKQPETPLPDIPIASRRYFVSFVGSGWTNRGVRQNMEAVTKAWGEKTHREVFVNLKGMNDWKEVLVNSSVTLTPRGFGRSSFRAGEMLQMGRVPLYIWDDVPWSFYRELWDQEIIGFSVQIKGLEKMLDHVAEVGFEKLQSMEEKILSMRNSHFSYEGIMDQISKFLTGRGGSSDLRCVKFKRRRRRRRRLKWLRPLRRLQRWVQEWLV</sequence>
<keyword evidence="1" id="KW-0812">Transmembrane</keyword>
<evidence type="ECO:0000313" key="4">
    <source>
        <dbReference type="Proteomes" id="UP001152797"/>
    </source>
</evidence>
<feature type="transmembrane region" description="Helical" evidence="1">
    <location>
        <begin position="20"/>
        <end position="44"/>
    </location>
</feature>
<evidence type="ECO:0000256" key="1">
    <source>
        <dbReference type="SAM" id="Phobius"/>
    </source>
</evidence>
<proteinExistence type="predicted"/>
<reference evidence="3 4" key="2">
    <citation type="submission" date="2024-05" db="EMBL/GenBank/DDBJ databases">
        <authorList>
            <person name="Chen Y."/>
            <person name="Shah S."/>
            <person name="Dougan E. K."/>
            <person name="Thang M."/>
            <person name="Chan C."/>
        </authorList>
    </citation>
    <scope>NUCLEOTIDE SEQUENCE [LARGE SCALE GENOMIC DNA]</scope>
</reference>
<dbReference type="EMBL" id="CAMXCT020001562">
    <property type="protein sequence ID" value="CAL1144604.1"/>
    <property type="molecule type" value="Genomic_DNA"/>
</dbReference>
<keyword evidence="1" id="KW-0472">Membrane</keyword>
<evidence type="ECO:0008006" key="5">
    <source>
        <dbReference type="Google" id="ProtNLM"/>
    </source>
</evidence>
<keyword evidence="1" id="KW-1133">Transmembrane helix</keyword>
<comment type="caution">
    <text evidence="2">The sequence shown here is derived from an EMBL/GenBank/DDBJ whole genome shotgun (WGS) entry which is preliminary data.</text>
</comment>